<evidence type="ECO:0000259" key="9">
    <source>
        <dbReference type="PROSITE" id="PS51446"/>
    </source>
</evidence>
<reference evidence="10" key="1">
    <citation type="journal article" date="2018" name="PLoS Negl. Trop. Dis.">
        <title>An insight into the salivary gland and fat body transcriptome of Panstrongylus lignarius (Hemiptera: Heteroptera), the main vector of Chagas disease in Peru.</title>
        <authorList>
            <person name="Nevoa J.C."/>
            <person name="Mendes M.T."/>
            <person name="da Silva M.V."/>
            <person name="Soares S.C."/>
            <person name="Oliveira C.J.F."/>
            <person name="Ribeiro J.M.C."/>
        </authorList>
    </citation>
    <scope>NUCLEOTIDE SEQUENCE</scope>
</reference>
<protein>
    <recommendedName>
        <fullName evidence="7">Protease inhibitor</fullName>
    </recommendedName>
</protein>
<proteinExistence type="inferred from homology"/>
<keyword evidence="3 7" id="KW-0646">Protease inhibitor</keyword>
<dbReference type="Pfam" id="PF05375">
    <property type="entry name" value="Pacifastin_I"/>
    <property type="match status" value="2"/>
</dbReference>
<feature type="site" description="Reactive bond" evidence="8">
    <location>
        <begin position="103"/>
        <end position="104"/>
    </location>
</feature>
<dbReference type="InterPro" id="IPR016307">
    <property type="entry name" value="Prtase-inh_pacifastin"/>
</dbReference>
<dbReference type="SUPFAM" id="SSF57283">
    <property type="entry name" value="PMP inhibitors"/>
    <property type="match status" value="1"/>
</dbReference>
<keyword evidence="7" id="KW-0732">Signal</keyword>
<comment type="similarity">
    <text evidence="6 7 8">Belongs to the protease inhibitor I19 family.</text>
</comment>
<dbReference type="InterPro" id="IPR008037">
    <property type="entry name" value="Pacifastin_dom"/>
</dbReference>
<accession>A0A224Y1K9</accession>
<dbReference type="EMBL" id="GFTR01002075">
    <property type="protein sequence ID" value="JAW14351.1"/>
    <property type="molecule type" value="Transcribed_RNA"/>
</dbReference>
<evidence type="ECO:0000256" key="1">
    <source>
        <dbReference type="ARBA" id="ARBA00004613"/>
    </source>
</evidence>
<keyword evidence="5" id="KW-1015">Disulfide bond</keyword>
<evidence type="ECO:0000256" key="8">
    <source>
        <dbReference type="PROSITE-ProRule" id="PRU00776"/>
    </source>
</evidence>
<keyword evidence="4 7" id="KW-0722">Serine protease inhibitor</keyword>
<organism evidence="10">
    <name type="scientific">Panstrongylus lignarius</name>
    <dbReference type="NCBI Taxonomy" id="156445"/>
    <lineage>
        <taxon>Eukaryota</taxon>
        <taxon>Metazoa</taxon>
        <taxon>Ecdysozoa</taxon>
        <taxon>Arthropoda</taxon>
        <taxon>Hexapoda</taxon>
        <taxon>Insecta</taxon>
        <taxon>Pterygota</taxon>
        <taxon>Neoptera</taxon>
        <taxon>Paraneoptera</taxon>
        <taxon>Hemiptera</taxon>
        <taxon>Heteroptera</taxon>
        <taxon>Panheteroptera</taxon>
        <taxon>Cimicomorpha</taxon>
        <taxon>Reduviidae</taxon>
        <taxon>Triatominae</taxon>
        <taxon>Panstrongylus</taxon>
    </lineage>
</organism>
<feature type="chain" id="PRO_5019883876" description="Protease inhibitor" evidence="7">
    <location>
        <begin position="20"/>
        <end position="123"/>
    </location>
</feature>
<dbReference type="InterPro" id="IPR036201">
    <property type="entry name" value="Pacifastin_dom_sf"/>
</dbReference>
<evidence type="ECO:0000256" key="6">
    <source>
        <dbReference type="ARBA" id="ARBA00029459"/>
    </source>
</evidence>
<evidence type="ECO:0000256" key="3">
    <source>
        <dbReference type="ARBA" id="ARBA00022690"/>
    </source>
</evidence>
<name>A0A224Y1K9_9HEMI</name>
<evidence type="ECO:0000256" key="5">
    <source>
        <dbReference type="ARBA" id="ARBA00023157"/>
    </source>
</evidence>
<dbReference type="GO" id="GO:0004867">
    <property type="term" value="F:serine-type endopeptidase inhibitor activity"/>
    <property type="evidence" value="ECO:0007669"/>
    <property type="project" value="UniProtKB-UniRule"/>
</dbReference>
<dbReference type="AlphaFoldDB" id="A0A224Y1K9"/>
<dbReference type="PROSITE" id="PS51446">
    <property type="entry name" value="PACIFASTIN"/>
    <property type="match status" value="1"/>
</dbReference>
<comment type="caution">
    <text evidence="8">Lacks conserved residue(s) required for the propagation of feature annotation.</text>
</comment>
<evidence type="ECO:0000313" key="10">
    <source>
        <dbReference type="EMBL" id="JAW14351.1"/>
    </source>
</evidence>
<evidence type="ECO:0000256" key="7">
    <source>
        <dbReference type="PIRNR" id="PIRNR001625"/>
    </source>
</evidence>
<feature type="domain" description="Pacifastin" evidence="9">
    <location>
        <begin position="72"/>
        <end position="109"/>
    </location>
</feature>
<feature type="signal peptide" evidence="7">
    <location>
        <begin position="1"/>
        <end position="19"/>
    </location>
</feature>
<comment type="subcellular location">
    <subcellularLocation>
        <location evidence="1 7">Secreted</location>
    </subcellularLocation>
</comment>
<evidence type="ECO:0000256" key="4">
    <source>
        <dbReference type="ARBA" id="ARBA00022900"/>
    </source>
</evidence>
<dbReference type="PIRSF" id="PIRSF001625">
    <property type="entry name" value="Prot_inhib_pacifastin"/>
    <property type="match status" value="1"/>
</dbReference>
<evidence type="ECO:0000256" key="2">
    <source>
        <dbReference type="ARBA" id="ARBA00022525"/>
    </source>
</evidence>
<dbReference type="GO" id="GO:0005576">
    <property type="term" value="C:extracellular region"/>
    <property type="evidence" value="ECO:0007669"/>
    <property type="project" value="UniProtKB-SubCell"/>
</dbReference>
<sequence>MAEMLRIFVGLLLITLVAAGHKNCKRGTRVRARDGCNTCICLGHGVLVGCTLRDCSRHHRRLHKREVPGEKKRECTPGERISFDGGCNHCTCSQDGHLGGCTEKACHKYPVQESKSNNSKQNL</sequence>
<keyword evidence="2 7" id="KW-0964">Secreted</keyword>